<gene>
    <name evidence="9" type="ORF">BSL82_03960</name>
</gene>
<feature type="region of interest" description="Disordered" evidence="6">
    <location>
        <begin position="1"/>
        <end position="21"/>
    </location>
</feature>
<evidence type="ECO:0000259" key="8">
    <source>
        <dbReference type="Pfam" id="PF04138"/>
    </source>
</evidence>
<dbReference type="InterPro" id="IPR051401">
    <property type="entry name" value="GtrA_CellWall_Glycosyl"/>
</dbReference>
<dbReference type="PANTHER" id="PTHR38459">
    <property type="entry name" value="PROPHAGE BACTOPRENOL-LINKED GLUCOSE TRANSLOCASE HOMOLOG"/>
    <property type="match status" value="1"/>
</dbReference>
<evidence type="ECO:0000256" key="5">
    <source>
        <dbReference type="ARBA" id="ARBA00023136"/>
    </source>
</evidence>
<dbReference type="PANTHER" id="PTHR38459:SF1">
    <property type="entry name" value="PROPHAGE BACTOPRENOL-LINKED GLUCOSE TRANSLOCASE HOMOLOG"/>
    <property type="match status" value="1"/>
</dbReference>
<evidence type="ECO:0000256" key="7">
    <source>
        <dbReference type="SAM" id="Phobius"/>
    </source>
</evidence>
<evidence type="ECO:0000256" key="2">
    <source>
        <dbReference type="ARBA" id="ARBA00009399"/>
    </source>
</evidence>
<reference evidence="10" key="1">
    <citation type="submission" date="2016-11" db="EMBL/GenBank/DDBJ databases">
        <title>Complete Genome Sequence of alachlor-degrading Sphingomonas sp. strain JJ-A5.</title>
        <authorList>
            <person name="Lee H."/>
            <person name="Ka J.-O."/>
        </authorList>
    </citation>
    <scope>NUCLEOTIDE SEQUENCE [LARGE SCALE GENOMIC DNA]</scope>
    <source>
        <strain evidence="10">JJ-A5</strain>
    </source>
</reference>
<organism evidence="9 10">
    <name type="scientific">Tardibacter chloracetimidivorans</name>
    <dbReference type="NCBI Taxonomy" id="1921510"/>
    <lineage>
        <taxon>Bacteria</taxon>
        <taxon>Pseudomonadati</taxon>
        <taxon>Pseudomonadota</taxon>
        <taxon>Alphaproteobacteria</taxon>
        <taxon>Sphingomonadales</taxon>
        <taxon>Sphingomonadaceae</taxon>
        <taxon>Tardibacter</taxon>
    </lineage>
</organism>
<feature type="transmembrane region" description="Helical" evidence="7">
    <location>
        <begin position="128"/>
        <end position="146"/>
    </location>
</feature>
<keyword evidence="10" id="KW-1185">Reference proteome</keyword>
<dbReference type="OrthoDB" id="6196188at2"/>
<dbReference type="GO" id="GO:0005886">
    <property type="term" value="C:plasma membrane"/>
    <property type="evidence" value="ECO:0007669"/>
    <property type="project" value="TreeGrafter"/>
</dbReference>
<feature type="transmembrane region" description="Helical" evidence="7">
    <location>
        <begin position="65"/>
        <end position="84"/>
    </location>
</feature>
<dbReference type="Proteomes" id="UP000182063">
    <property type="component" value="Chromosome"/>
</dbReference>
<comment type="similarity">
    <text evidence="2">Belongs to the GtrA family.</text>
</comment>
<keyword evidence="3 7" id="KW-0812">Transmembrane</keyword>
<feature type="transmembrane region" description="Helical" evidence="7">
    <location>
        <begin position="96"/>
        <end position="116"/>
    </location>
</feature>
<keyword evidence="4 7" id="KW-1133">Transmembrane helix</keyword>
<keyword evidence="5 7" id="KW-0472">Membrane</keyword>
<dbReference type="KEGG" id="sphj:BSL82_03960"/>
<evidence type="ECO:0000256" key="3">
    <source>
        <dbReference type="ARBA" id="ARBA00022692"/>
    </source>
</evidence>
<dbReference type="EMBL" id="CP018221">
    <property type="protein sequence ID" value="API58571.1"/>
    <property type="molecule type" value="Genomic_DNA"/>
</dbReference>
<feature type="domain" description="GtrA/DPMS transmembrane" evidence="8">
    <location>
        <begin position="33"/>
        <end position="147"/>
    </location>
</feature>
<dbReference type="AlphaFoldDB" id="A0A1L3ZSG5"/>
<sequence>MYGPAEVDTRSSKNTAGTPAGGRNRELAGQILRFGVTGVLNTSICLVILFVLNERYGVDEWIASFIGYAVATVHSFIVSKFWTFAGQHERKAHHQFIAFVILNVIGAVMFSTGVHLLTPVLGLRPGSLVATAVVVVFNFIGSRTLVFRRAAE</sequence>
<dbReference type="STRING" id="1921510.BSL82_03960"/>
<protein>
    <recommendedName>
        <fullName evidence="8">GtrA/DPMS transmembrane domain-containing protein</fullName>
    </recommendedName>
</protein>
<dbReference type="RefSeq" id="WP_072596138.1">
    <property type="nucleotide sequence ID" value="NZ_CP018221.1"/>
</dbReference>
<proteinExistence type="inferred from homology"/>
<evidence type="ECO:0000313" key="9">
    <source>
        <dbReference type="EMBL" id="API58571.1"/>
    </source>
</evidence>
<name>A0A1L3ZSG5_9SPHN</name>
<comment type="subcellular location">
    <subcellularLocation>
        <location evidence="1">Membrane</location>
        <topology evidence="1">Multi-pass membrane protein</topology>
    </subcellularLocation>
</comment>
<dbReference type="InterPro" id="IPR007267">
    <property type="entry name" value="GtrA_DPMS_TM"/>
</dbReference>
<evidence type="ECO:0000256" key="6">
    <source>
        <dbReference type="SAM" id="MobiDB-lite"/>
    </source>
</evidence>
<evidence type="ECO:0000313" key="10">
    <source>
        <dbReference type="Proteomes" id="UP000182063"/>
    </source>
</evidence>
<dbReference type="GO" id="GO:0000271">
    <property type="term" value="P:polysaccharide biosynthetic process"/>
    <property type="evidence" value="ECO:0007669"/>
    <property type="project" value="InterPro"/>
</dbReference>
<evidence type="ECO:0000256" key="4">
    <source>
        <dbReference type="ARBA" id="ARBA00022989"/>
    </source>
</evidence>
<accession>A0A1L3ZSG5</accession>
<feature type="transmembrane region" description="Helical" evidence="7">
    <location>
        <begin position="31"/>
        <end position="53"/>
    </location>
</feature>
<dbReference type="Pfam" id="PF04138">
    <property type="entry name" value="GtrA_DPMS_TM"/>
    <property type="match status" value="1"/>
</dbReference>
<evidence type="ECO:0000256" key="1">
    <source>
        <dbReference type="ARBA" id="ARBA00004141"/>
    </source>
</evidence>